<name>A0A7W4Z624_9GAMM</name>
<comment type="caution">
    <text evidence="1">The sequence shown here is derived from an EMBL/GenBank/DDBJ whole genome shotgun (WGS) entry which is preliminary data.</text>
</comment>
<proteinExistence type="predicted"/>
<dbReference type="RefSeq" id="WP_183409182.1">
    <property type="nucleotide sequence ID" value="NZ_JACHWY010000001.1"/>
</dbReference>
<dbReference type="AlphaFoldDB" id="A0A7W4Z624"/>
<dbReference type="EMBL" id="JACHWY010000001">
    <property type="protein sequence ID" value="MBB3046490.1"/>
    <property type="molecule type" value="Genomic_DNA"/>
</dbReference>
<sequence length="158" mass="17576">MAASVRAHANLQLFLARKCIERLEQPADPFWGEHAETVDRDHAVFHLQLAYRGHLADLCEQRQRTLRPVTAAQAVAMLQGEPIPEIAELAEKEELQDWLKALVSENFLPGVETASLVNNSDLIPVSSPNALSGARALSQIADELASLFARHRDTQQEY</sequence>
<evidence type="ECO:0000313" key="2">
    <source>
        <dbReference type="Proteomes" id="UP000537130"/>
    </source>
</evidence>
<evidence type="ECO:0000313" key="1">
    <source>
        <dbReference type="EMBL" id="MBB3046490.1"/>
    </source>
</evidence>
<protein>
    <submittedName>
        <fullName evidence="1">Uncharacterized protein</fullName>
    </submittedName>
</protein>
<accession>A0A7W4Z624</accession>
<keyword evidence="2" id="KW-1185">Reference proteome</keyword>
<dbReference type="Proteomes" id="UP000537130">
    <property type="component" value="Unassembled WGS sequence"/>
</dbReference>
<organism evidence="1 2">
    <name type="scientific">Litorivivens lipolytica</name>
    <dbReference type="NCBI Taxonomy" id="1524264"/>
    <lineage>
        <taxon>Bacteria</taxon>
        <taxon>Pseudomonadati</taxon>
        <taxon>Pseudomonadota</taxon>
        <taxon>Gammaproteobacteria</taxon>
        <taxon>Litorivivens</taxon>
    </lineage>
</organism>
<reference evidence="1 2" key="1">
    <citation type="submission" date="2020-08" db="EMBL/GenBank/DDBJ databases">
        <title>Genomic Encyclopedia of Type Strains, Phase III (KMG-III): the genomes of soil and plant-associated and newly described type strains.</title>
        <authorList>
            <person name="Whitman W."/>
        </authorList>
    </citation>
    <scope>NUCLEOTIDE SEQUENCE [LARGE SCALE GENOMIC DNA]</scope>
    <source>
        <strain evidence="1 2">CECT 8654</strain>
    </source>
</reference>
<gene>
    <name evidence="1" type="ORF">FHR99_000726</name>
</gene>